<keyword evidence="1" id="KW-0812">Transmembrane</keyword>
<keyword evidence="3" id="KW-1185">Reference proteome</keyword>
<evidence type="ECO:0000313" key="3">
    <source>
        <dbReference type="Proteomes" id="UP000053424"/>
    </source>
</evidence>
<evidence type="ECO:0000313" key="2">
    <source>
        <dbReference type="EMBL" id="KIM37293.1"/>
    </source>
</evidence>
<dbReference type="Proteomes" id="UP000053424">
    <property type="component" value="Unassembled WGS sequence"/>
</dbReference>
<gene>
    <name evidence="2" type="ORF">M413DRAFT_448586</name>
</gene>
<dbReference type="AlphaFoldDB" id="A0A0C2XHF1"/>
<name>A0A0C2XHF1_HEBCY</name>
<dbReference type="HOGENOM" id="CLU_2928952_0_0_1"/>
<dbReference type="EMBL" id="KN831798">
    <property type="protein sequence ID" value="KIM37293.1"/>
    <property type="molecule type" value="Genomic_DNA"/>
</dbReference>
<evidence type="ECO:0000256" key="1">
    <source>
        <dbReference type="SAM" id="Phobius"/>
    </source>
</evidence>
<accession>A0A0C2XHF1</accession>
<reference evidence="2 3" key="1">
    <citation type="submission" date="2014-04" db="EMBL/GenBank/DDBJ databases">
        <authorList>
            <consortium name="DOE Joint Genome Institute"/>
            <person name="Kuo A."/>
            <person name="Gay G."/>
            <person name="Dore J."/>
            <person name="Kohler A."/>
            <person name="Nagy L.G."/>
            <person name="Floudas D."/>
            <person name="Copeland A."/>
            <person name="Barry K.W."/>
            <person name="Cichocki N."/>
            <person name="Veneault-Fourrey C."/>
            <person name="LaButti K."/>
            <person name="Lindquist E.A."/>
            <person name="Lipzen A."/>
            <person name="Lundell T."/>
            <person name="Morin E."/>
            <person name="Murat C."/>
            <person name="Sun H."/>
            <person name="Tunlid A."/>
            <person name="Henrissat B."/>
            <person name="Grigoriev I.V."/>
            <person name="Hibbett D.S."/>
            <person name="Martin F."/>
            <person name="Nordberg H.P."/>
            <person name="Cantor M.N."/>
            <person name="Hua S.X."/>
        </authorList>
    </citation>
    <scope>NUCLEOTIDE SEQUENCE [LARGE SCALE GENOMIC DNA]</scope>
    <source>
        <strain evidence="3">h7</strain>
    </source>
</reference>
<keyword evidence="1" id="KW-0472">Membrane</keyword>
<organism evidence="2 3">
    <name type="scientific">Hebeloma cylindrosporum</name>
    <dbReference type="NCBI Taxonomy" id="76867"/>
    <lineage>
        <taxon>Eukaryota</taxon>
        <taxon>Fungi</taxon>
        <taxon>Dikarya</taxon>
        <taxon>Basidiomycota</taxon>
        <taxon>Agaricomycotina</taxon>
        <taxon>Agaricomycetes</taxon>
        <taxon>Agaricomycetidae</taxon>
        <taxon>Agaricales</taxon>
        <taxon>Agaricineae</taxon>
        <taxon>Hymenogastraceae</taxon>
        <taxon>Hebeloma</taxon>
    </lineage>
</organism>
<sequence length="61" mass="6556">MGETSLKGVIIDAAPHVVRVGGPDCLCGYILIVGQVFIVVFLDLRACRCARDSAVSFDERC</sequence>
<proteinExistence type="predicted"/>
<keyword evidence="1" id="KW-1133">Transmembrane helix</keyword>
<feature type="non-terminal residue" evidence="2">
    <location>
        <position position="1"/>
    </location>
</feature>
<reference evidence="3" key="2">
    <citation type="submission" date="2015-01" db="EMBL/GenBank/DDBJ databases">
        <title>Evolutionary Origins and Diversification of the Mycorrhizal Mutualists.</title>
        <authorList>
            <consortium name="DOE Joint Genome Institute"/>
            <consortium name="Mycorrhizal Genomics Consortium"/>
            <person name="Kohler A."/>
            <person name="Kuo A."/>
            <person name="Nagy L.G."/>
            <person name="Floudas D."/>
            <person name="Copeland A."/>
            <person name="Barry K.W."/>
            <person name="Cichocki N."/>
            <person name="Veneault-Fourrey C."/>
            <person name="LaButti K."/>
            <person name="Lindquist E.A."/>
            <person name="Lipzen A."/>
            <person name="Lundell T."/>
            <person name="Morin E."/>
            <person name="Murat C."/>
            <person name="Riley R."/>
            <person name="Ohm R."/>
            <person name="Sun H."/>
            <person name="Tunlid A."/>
            <person name="Henrissat B."/>
            <person name="Grigoriev I.V."/>
            <person name="Hibbett D.S."/>
            <person name="Martin F."/>
        </authorList>
    </citation>
    <scope>NUCLEOTIDE SEQUENCE [LARGE SCALE GENOMIC DNA]</scope>
    <source>
        <strain evidence="3">h7</strain>
    </source>
</reference>
<protein>
    <submittedName>
        <fullName evidence="2">Uncharacterized protein</fullName>
    </submittedName>
</protein>
<feature type="transmembrane region" description="Helical" evidence="1">
    <location>
        <begin position="20"/>
        <end position="42"/>
    </location>
</feature>